<dbReference type="EMBL" id="MT141259">
    <property type="protein sequence ID" value="QJA57188.1"/>
    <property type="molecule type" value="Genomic_DNA"/>
</dbReference>
<accession>A0A6M3IJ55</accession>
<dbReference type="AlphaFoldDB" id="A0A6M3IJ55"/>
<evidence type="ECO:0000313" key="2">
    <source>
        <dbReference type="EMBL" id="QJA57188.1"/>
    </source>
</evidence>
<feature type="region of interest" description="Disordered" evidence="1">
    <location>
        <begin position="263"/>
        <end position="283"/>
    </location>
</feature>
<name>A0A6M3IJ55_9ZZZZ</name>
<evidence type="ECO:0000256" key="1">
    <source>
        <dbReference type="SAM" id="MobiDB-lite"/>
    </source>
</evidence>
<proteinExistence type="predicted"/>
<feature type="compositionally biased region" description="Basic and acidic residues" evidence="1">
    <location>
        <begin position="266"/>
        <end position="283"/>
    </location>
</feature>
<reference evidence="2" key="1">
    <citation type="submission" date="2020-03" db="EMBL/GenBank/DDBJ databases">
        <title>The deep terrestrial virosphere.</title>
        <authorList>
            <person name="Holmfeldt K."/>
            <person name="Nilsson E."/>
            <person name="Simone D."/>
            <person name="Lopez-Fernandez M."/>
            <person name="Wu X."/>
            <person name="de Brujin I."/>
            <person name="Lundin D."/>
            <person name="Andersson A."/>
            <person name="Bertilsson S."/>
            <person name="Dopson M."/>
        </authorList>
    </citation>
    <scope>NUCLEOTIDE SEQUENCE</scope>
    <source>
        <strain evidence="2">MM415B01690</strain>
    </source>
</reference>
<organism evidence="2">
    <name type="scientific">viral metagenome</name>
    <dbReference type="NCBI Taxonomy" id="1070528"/>
    <lineage>
        <taxon>unclassified sequences</taxon>
        <taxon>metagenomes</taxon>
        <taxon>organismal metagenomes</taxon>
    </lineage>
</organism>
<protein>
    <submittedName>
        <fullName evidence="2">Uncharacterized protein</fullName>
    </submittedName>
</protein>
<gene>
    <name evidence="2" type="ORF">MM415B01690_0005</name>
</gene>
<sequence length="283" mass="33015">MSKGQEDQEAQEPKWDVFIDKFNSLGMESLLRSFEIKEREKIGNSPLNVRDSFDKKWRELTGKPYYQAITTVQQVMAPFDGRNDTRRSDPRSLNYREPITFTKLFWQKIRRKRGKKMHDFFIIEGLTEAGARRPLFGGISVERLFMVFGDNIASMIVADAKKEGRGELKENIEIPVEGYWEVQFAPQKDTNDEKDVRITVEGVCLRMLRMVPVIMPGFYIEAADNTTKPIYTHESGKGRQKVGSVQKYPYTVLRQSEMEEYLVQKAKGDKEQREHERREEEAV</sequence>